<dbReference type="Gene3D" id="3.30.2350.10">
    <property type="entry name" value="Pseudouridine synthase"/>
    <property type="match status" value="1"/>
</dbReference>
<dbReference type="InParanoid" id="A0A7R8Z1D8"/>
<evidence type="ECO:0000313" key="4">
    <source>
        <dbReference type="Proteomes" id="UP000594454"/>
    </source>
</evidence>
<dbReference type="InterPro" id="IPR002501">
    <property type="entry name" value="PsdUridine_synth_N"/>
</dbReference>
<evidence type="ECO:0000259" key="2">
    <source>
        <dbReference type="Pfam" id="PF01509"/>
    </source>
</evidence>
<feature type="domain" description="Pseudouridine synthase II N-terminal" evidence="2">
    <location>
        <begin position="104"/>
        <end position="238"/>
    </location>
</feature>
<dbReference type="GO" id="GO:0006396">
    <property type="term" value="P:RNA processing"/>
    <property type="evidence" value="ECO:0007669"/>
    <property type="project" value="InterPro"/>
</dbReference>
<dbReference type="OrthoDB" id="9995526at2759"/>
<dbReference type="GO" id="GO:0001522">
    <property type="term" value="P:pseudouridine synthesis"/>
    <property type="evidence" value="ECO:0007669"/>
    <property type="project" value="InterPro"/>
</dbReference>
<name>A0A7R8Z1D8_HERIL</name>
<evidence type="ECO:0000256" key="1">
    <source>
        <dbReference type="ARBA" id="ARBA00008999"/>
    </source>
</evidence>
<reference evidence="3 4" key="1">
    <citation type="submission" date="2020-11" db="EMBL/GenBank/DDBJ databases">
        <authorList>
            <person name="Wallbank WR R."/>
            <person name="Pardo Diaz C."/>
            <person name="Kozak K."/>
            <person name="Martin S."/>
            <person name="Jiggins C."/>
            <person name="Moest M."/>
            <person name="Warren A I."/>
            <person name="Generalovic N T."/>
            <person name="Byers J.R.P. K."/>
            <person name="Montejo-Kovacevich G."/>
            <person name="Yen C E."/>
        </authorList>
    </citation>
    <scope>NUCLEOTIDE SEQUENCE [LARGE SCALE GENOMIC DNA]</scope>
</reference>
<dbReference type="SUPFAM" id="SSF55120">
    <property type="entry name" value="Pseudouridine synthase"/>
    <property type="match status" value="1"/>
</dbReference>
<dbReference type="AlphaFoldDB" id="A0A7R8Z1D8"/>
<comment type="similarity">
    <text evidence="1">Belongs to the pseudouridine synthase TruB family.</text>
</comment>
<proteinExistence type="inferred from homology"/>
<accession>A0A7R8Z1D8</accession>
<dbReference type="InterPro" id="IPR020103">
    <property type="entry name" value="PsdUridine_synth_cat_dom_sf"/>
</dbReference>
<gene>
    <name evidence="3" type="ORF">HERILL_LOCUS15694</name>
</gene>
<evidence type="ECO:0000313" key="3">
    <source>
        <dbReference type="EMBL" id="CAD7093409.1"/>
    </source>
</evidence>
<dbReference type="OMA" id="YHVTARM"/>
<sequence>MRLAGESTGMAGRIFDGPTAWNCLNGVINVYKPAGVKIDRVRSAILGNVCKDLNSLKVREPIQRVAIEPGGNQKYLIRKEQNLADHVLAVGPRYQLKDFKFNVAAGLGPHTSGVLVVGINNGTNTTMKIQSNRPLRAYHVTGRFGKATENFLGDSRVTLKAKFGHVRSERLGAMVASLQASNQRKMYEMCGVDLQSQAAYELASKGLFRPADNTLPVIFGMKLIHFQLPEFTLEVHAMNESEKYLAALINDIAIEQRSVAFCSGIRCIRHGHFSIEDSLLRRHWTLEGVLQNMSECRKIIKQHPQMLNRRDGSLTGD</sequence>
<dbReference type="PANTHER" id="PTHR13195">
    <property type="entry name" value="PSEUDOURIDINE SYNTHASE-RELATED"/>
    <property type="match status" value="1"/>
</dbReference>
<dbReference type="Pfam" id="PF01509">
    <property type="entry name" value="TruB_N"/>
    <property type="match status" value="1"/>
</dbReference>
<dbReference type="GO" id="GO:0003723">
    <property type="term" value="F:RNA binding"/>
    <property type="evidence" value="ECO:0007669"/>
    <property type="project" value="InterPro"/>
</dbReference>
<dbReference type="GO" id="GO:0009982">
    <property type="term" value="F:pseudouridine synthase activity"/>
    <property type="evidence" value="ECO:0007669"/>
    <property type="project" value="InterPro"/>
</dbReference>
<keyword evidence="4" id="KW-1185">Reference proteome</keyword>
<dbReference type="Proteomes" id="UP000594454">
    <property type="component" value="Chromosome 6"/>
</dbReference>
<dbReference type="PANTHER" id="PTHR13195:SF0">
    <property type="entry name" value="PSEUDOURIDYLATE SYNTHASE TRUB2, MITOCHONDRIAL"/>
    <property type="match status" value="1"/>
</dbReference>
<dbReference type="InterPro" id="IPR039048">
    <property type="entry name" value="Trub2"/>
</dbReference>
<dbReference type="EMBL" id="LR899014">
    <property type="protein sequence ID" value="CAD7093409.1"/>
    <property type="molecule type" value="Genomic_DNA"/>
</dbReference>
<dbReference type="FunCoup" id="A0A7R8Z1D8">
    <property type="interactions" value="706"/>
</dbReference>
<protein>
    <recommendedName>
        <fullName evidence="2">Pseudouridine synthase II N-terminal domain-containing protein</fullName>
    </recommendedName>
</protein>
<organism evidence="3 4">
    <name type="scientific">Hermetia illucens</name>
    <name type="common">Black soldier fly</name>
    <dbReference type="NCBI Taxonomy" id="343691"/>
    <lineage>
        <taxon>Eukaryota</taxon>
        <taxon>Metazoa</taxon>
        <taxon>Ecdysozoa</taxon>
        <taxon>Arthropoda</taxon>
        <taxon>Hexapoda</taxon>
        <taxon>Insecta</taxon>
        <taxon>Pterygota</taxon>
        <taxon>Neoptera</taxon>
        <taxon>Endopterygota</taxon>
        <taxon>Diptera</taxon>
        <taxon>Brachycera</taxon>
        <taxon>Stratiomyomorpha</taxon>
        <taxon>Stratiomyidae</taxon>
        <taxon>Hermetiinae</taxon>
        <taxon>Hermetia</taxon>
    </lineage>
</organism>